<reference evidence="5" key="1">
    <citation type="submission" date="2024-07" db="EMBL/GenBank/DDBJ databases">
        <title>Two chromosome-level genome assemblies of Korean endemic species Abeliophyllum distichum and Forsythia ovata (Oleaceae).</title>
        <authorList>
            <person name="Jang H."/>
        </authorList>
    </citation>
    <scope>NUCLEOTIDE SEQUENCE [LARGE SCALE GENOMIC DNA]</scope>
</reference>
<organism evidence="4 5">
    <name type="scientific">Forsythia ovata</name>
    <dbReference type="NCBI Taxonomy" id="205694"/>
    <lineage>
        <taxon>Eukaryota</taxon>
        <taxon>Viridiplantae</taxon>
        <taxon>Streptophyta</taxon>
        <taxon>Embryophyta</taxon>
        <taxon>Tracheophyta</taxon>
        <taxon>Spermatophyta</taxon>
        <taxon>Magnoliopsida</taxon>
        <taxon>eudicotyledons</taxon>
        <taxon>Gunneridae</taxon>
        <taxon>Pentapetalae</taxon>
        <taxon>asterids</taxon>
        <taxon>lamiids</taxon>
        <taxon>Lamiales</taxon>
        <taxon>Oleaceae</taxon>
        <taxon>Forsythieae</taxon>
        <taxon>Forsythia</taxon>
    </lineage>
</organism>
<dbReference type="InterPro" id="IPR057984">
    <property type="entry name" value="PATROL1_C"/>
</dbReference>
<sequence length="1032" mass="114993">MNSITGVGANDPNRGEAALSSTNVDTTEGGGDGGGGSTEATPSCYESQDMTTTHLRTSKNEYMADSDDTEIGFLQSFDDARDPPNPFGELGLDLSPTELRETAYEVLIGACRSSGAGRPLTYISNSERTTERSQSMSSSSSPSLQRSLTSSTASKVKKALGLKSSSKKKNEEDSESASQVISNSVRKRAGTVGELMRVQMRVSEQIDSRVRRGLLRVAAGQLGRRIESVVLPLELLQHLRSSDFPGQREYETWQRRILKILEAGLLLNPHMPLAKTEMAPQQLRKIIRGAADKPIETGKHSEPMQVLRNVVMSLACRSFDGSVSDICHWADGIPLNLRLYQILLESCFDVNDEASVIEEVDEVLELIKKTWVILGITQILHNLCFFWVLFFRYITTGQLEDDLLFASDNMLLEVEKDAKATKDPAYSKILSSILSYILGWAEKRLLSYHDTFYRGNIDVMQSVLSLGASAAKILAEDVSHEYRSKRKEVDVAYGQVDTYIRSSVQNAFSQEKDKVISSRQSTKYQQNPLHVLSILAQNICDLAFNEKEIYSPVLKRWHPLATGVAVVTLHTCYGNELKKFVTGISELTPEAIQVLLSAEKLEKDLVEMAVADSVDSEDGGKAIIQEMIPYETDAVIANLVKSWIITRVDRLKQWVDRTLQQEVWEAQSNKGHFAPSAVEVLRIIDETLEAFFLLPIPMHPVLLPEMVSGLDKCLHSYIIKAKSGCGSRITFVPNMPALTRCTTGSKFTAFKKKDIPHTGSWKKSQVTTADGDGSFSITQLCVRINTLYNLRKELDVLEKRTISNLRNSGFVHDDNVGNGKFEDSVAGCIEGIQQLSEATAYKVVFHDLSHVLCDYLYAGEITSSRIEPFLQELERYLEIVSVTVHDRVGTRVITEIMKASFEGFLLVLLAGGPSRAFTLQDAALIEEDFKFLMDLFWSNGDGLPADLIDKLSITVRSILPLFHTHTENIIEQFKSVILNNYGASAKSRLPLPSMTGQWSPTDPYTILRVLCNRNDKMATKFLRKIYNLPKKL</sequence>
<proteinExistence type="predicted"/>
<evidence type="ECO:0000313" key="5">
    <source>
        <dbReference type="Proteomes" id="UP001604277"/>
    </source>
</evidence>
<feature type="region of interest" description="Disordered" evidence="1">
    <location>
        <begin position="118"/>
        <end position="183"/>
    </location>
</feature>
<dbReference type="PROSITE" id="PS51259">
    <property type="entry name" value="MHD2"/>
    <property type="match status" value="1"/>
</dbReference>
<keyword evidence="5" id="KW-1185">Reference proteome</keyword>
<evidence type="ECO:0008006" key="6">
    <source>
        <dbReference type="Google" id="ProtNLM"/>
    </source>
</evidence>
<accession>A0ABD1SME0</accession>
<evidence type="ECO:0000259" key="3">
    <source>
        <dbReference type="PROSITE" id="PS51259"/>
    </source>
</evidence>
<feature type="domain" description="MHD1" evidence="2">
    <location>
        <begin position="592"/>
        <end position="735"/>
    </location>
</feature>
<dbReference type="InterPro" id="IPR014772">
    <property type="entry name" value="Munc13_dom-2"/>
</dbReference>
<feature type="compositionally biased region" description="Low complexity" evidence="1">
    <location>
        <begin position="132"/>
        <end position="154"/>
    </location>
</feature>
<dbReference type="PROSITE" id="PS51258">
    <property type="entry name" value="MHD1"/>
    <property type="match status" value="1"/>
</dbReference>
<evidence type="ECO:0000313" key="4">
    <source>
        <dbReference type="EMBL" id="KAL2500903.1"/>
    </source>
</evidence>
<dbReference type="AlphaFoldDB" id="A0ABD1SME0"/>
<name>A0ABD1SME0_9LAMI</name>
<feature type="compositionally biased region" description="Gly residues" evidence="1">
    <location>
        <begin position="28"/>
        <end position="37"/>
    </location>
</feature>
<dbReference type="Pfam" id="PF25761">
    <property type="entry name" value="TPR_PATROL1"/>
    <property type="match status" value="1"/>
</dbReference>
<feature type="compositionally biased region" description="Polar residues" evidence="1">
    <location>
        <begin position="38"/>
        <end position="55"/>
    </location>
</feature>
<feature type="region of interest" description="Disordered" evidence="1">
    <location>
        <begin position="1"/>
        <end position="64"/>
    </location>
</feature>
<dbReference type="PANTHER" id="PTHR31280">
    <property type="entry name" value="PROTEIN UNC-13 HOMOLOG"/>
    <property type="match status" value="1"/>
</dbReference>
<gene>
    <name evidence="4" type="ORF">Fot_34751</name>
</gene>
<evidence type="ECO:0000259" key="2">
    <source>
        <dbReference type="PROSITE" id="PS51258"/>
    </source>
</evidence>
<dbReference type="Proteomes" id="UP001604277">
    <property type="component" value="Unassembled WGS sequence"/>
</dbReference>
<feature type="domain" description="MHD2" evidence="3">
    <location>
        <begin position="863"/>
        <end position="973"/>
    </location>
</feature>
<dbReference type="InterPro" id="IPR014770">
    <property type="entry name" value="Munc13_1"/>
</dbReference>
<protein>
    <recommendedName>
        <fullName evidence="6">Mammalian uncoordinated homology 13, domain 2</fullName>
    </recommendedName>
</protein>
<dbReference type="InterPro" id="IPR008528">
    <property type="entry name" value="unc-13_homologue"/>
</dbReference>
<evidence type="ECO:0000256" key="1">
    <source>
        <dbReference type="SAM" id="MobiDB-lite"/>
    </source>
</evidence>
<dbReference type="EMBL" id="JBFOLJ010000010">
    <property type="protein sequence ID" value="KAL2500903.1"/>
    <property type="molecule type" value="Genomic_DNA"/>
</dbReference>
<dbReference type="PANTHER" id="PTHR31280:SF16">
    <property type="entry name" value="GLS PROTEIN (DUF810)"/>
    <property type="match status" value="1"/>
</dbReference>
<comment type="caution">
    <text evidence="4">The sequence shown here is derived from an EMBL/GenBank/DDBJ whole genome shotgun (WGS) entry which is preliminary data.</text>
</comment>